<evidence type="ECO:0000313" key="3">
    <source>
        <dbReference type="EMBL" id="GHI40731.1"/>
    </source>
</evidence>
<evidence type="ECO:0000259" key="2">
    <source>
        <dbReference type="PROSITE" id="PS51464"/>
    </source>
</evidence>
<feature type="compositionally biased region" description="Polar residues" evidence="1">
    <location>
        <begin position="23"/>
        <end position="32"/>
    </location>
</feature>
<evidence type="ECO:0000313" key="4">
    <source>
        <dbReference type="Proteomes" id="UP001050808"/>
    </source>
</evidence>
<evidence type="ECO:0000256" key="1">
    <source>
        <dbReference type="SAM" id="MobiDB-lite"/>
    </source>
</evidence>
<name>A0ABQ3QTX6_9ACTN</name>
<accession>A0ABQ3QTX6</accession>
<dbReference type="PROSITE" id="PS51464">
    <property type="entry name" value="SIS"/>
    <property type="match status" value="1"/>
</dbReference>
<dbReference type="Pfam" id="PF13580">
    <property type="entry name" value="SIS_2"/>
    <property type="match status" value="1"/>
</dbReference>
<gene>
    <name evidence="3" type="ORF">Sviol_51390</name>
</gene>
<feature type="region of interest" description="Disordered" evidence="1">
    <location>
        <begin position="1"/>
        <end position="35"/>
    </location>
</feature>
<dbReference type="CDD" id="cd05006">
    <property type="entry name" value="SIS_GmhA"/>
    <property type="match status" value="1"/>
</dbReference>
<dbReference type="Proteomes" id="UP001050808">
    <property type="component" value="Unassembled WGS sequence"/>
</dbReference>
<dbReference type="InterPro" id="IPR035461">
    <property type="entry name" value="GmhA/DiaA"/>
</dbReference>
<reference evidence="3" key="1">
    <citation type="submission" date="2024-05" db="EMBL/GenBank/DDBJ databases">
        <title>Whole genome shotgun sequence of Streptomyces violascens NBRC 12920.</title>
        <authorList>
            <person name="Komaki H."/>
            <person name="Tamura T."/>
        </authorList>
    </citation>
    <scope>NUCLEOTIDE SEQUENCE</scope>
    <source>
        <strain evidence="3">NBRC 12920</strain>
    </source>
</reference>
<dbReference type="InterPro" id="IPR001347">
    <property type="entry name" value="SIS_dom"/>
</dbReference>
<proteinExistence type="predicted"/>
<dbReference type="InterPro" id="IPR046348">
    <property type="entry name" value="SIS_dom_sf"/>
</dbReference>
<dbReference type="SUPFAM" id="SSF53697">
    <property type="entry name" value="SIS domain"/>
    <property type="match status" value="1"/>
</dbReference>
<comment type="caution">
    <text evidence="3">The sequence shown here is derived from an EMBL/GenBank/DDBJ whole genome shotgun (WGS) entry which is preliminary data.</text>
</comment>
<dbReference type="InterPro" id="IPR050099">
    <property type="entry name" value="SIS_GmhA/DiaA_subfam"/>
</dbReference>
<dbReference type="Gene3D" id="3.40.50.10490">
    <property type="entry name" value="Glucose-6-phosphate isomerase like protein, domain 1"/>
    <property type="match status" value="1"/>
</dbReference>
<dbReference type="EMBL" id="BNDY01000017">
    <property type="protein sequence ID" value="GHI40731.1"/>
    <property type="molecule type" value="Genomic_DNA"/>
</dbReference>
<feature type="domain" description="SIS" evidence="2">
    <location>
        <begin position="64"/>
        <end position="226"/>
    </location>
</feature>
<dbReference type="PANTHER" id="PTHR30390:SF8">
    <property type="entry name" value="SUGAR ISOMERASE (SIS)"/>
    <property type="match status" value="1"/>
</dbReference>
<dbReference type="PANTHER" id="PTHR30390">
    <property type="entry name" value="SEDOHEPTULOSE 7-PHOSPHATE ISOMERASE / DNAA INITIATOR-ASSOCIATING FACTOR FOR REPLICATION INITIATION"/>
    <property type="match status" value="1"/>
</dbReference>
<organism evidence="3 4">
    <name type="scientific">Streptomyces violascens</name>
    <dbReference type="NCBI Taxonomy" id="67381"/>
    <lineage>
        <taxon>Bacteria</taxon>
        <taxon>Bacillati</taxon>
        <taxon>Actinomycetota</taxon>
        <taxon>Actinomycetes</taxon>
        <taxon>Kitasatosporales</taxon>
        <taxon>Streptomycetaceae</taxon>
        <taxon>Streptomyces</taxon>
    </lineage>
</organism>
<protein>
    <recommendedName>
        <fullName evidence="2">SIS domain-containing protein</fullName>
    </recommendedName>
</protein>
<keyword evidence="4" id="KW-1185">Reference proteome</keyword>
<sequence>MAVVSEQGLPNVSDEPTVLRSGQARSNQAPSNHHTRSVTRIYELFLRDAANGFDAIDPGAVNQAVALLHAARRRRARVYVMGNGGSASTASHMACDLAKGIGRSRHERLRAVALADNTALLTAWVNDNGRAQGFSGQLDTLLEPQDIVIAVSVSGTSENVLAGLDTARELGAATIGLLGSDGGRALHRVDVALHVPSWDYGVVETVHLGLVHAMANALRGHPLTAPRTVAAEAVDLAMEPPP</sequence>